<gene>
    <name evidence="8" type="ORF">VPK24_11135</name>
</gene>
<keyword evidence="4" id="KW-0482">Metalloprotease</keyword>
<dbReference type="PANTHER" id="PTHR30624:SF4">
    <property type="entry name" value="METALLOPROTEASE TLDD"/>
    <property type="match status" value="1"/>
</dbReference>
<evidence type="ECO:0000313" key="9">
    <source>
        <dbReference type="Proteomes" id="UP001604335"/>
    </source>
</evidence>
<evidence type="ECO:0000256" key="2">
    <source>
        <dbReference type="ARBA" id="ARBA00022670"/>
    </source>
</evidence>
<dbReference type="EMBL" id="JAZAQF010000069">
    <property type="protein sequence ID" value="MFG3818190.1"/>
    <property type="molecule type" value="Genomic_DNA"/>
</dbReference>
<keyword evidence="3" id="KW-0378">Hydrolase</keyword>
<dbReference type="PANTHER" id="PTHR30624">
    <property type="entry name" value="UNCHARACTERIZED PROTEIN TLDD AND PMBA"/>
    <property type="match status" value="1"/>
</dbReference>
<evidence type="ECO:0000259" key="7">
    <source>
        <dbReference type="Pfam" id="PF19290"/>
    </source>
</evidence>
<name>A0ABW7CAK6_9CYAN</name>
<organism evidence="8 9">
    <name type="scientific">Limnothrix redekei LRLZ20PSL1</name>
    <dbReference type="NCBI Taxonomy" id="3112953"/>
    <lineage>
        <taxon>Bacteria</taxon>
        <taxon>Bacillati</taxon>
        <taxon>Cyanobacteriota</taxon>
        <taxon>Cyanophyceae</taxon>
        <taxon>Pseudanabaenales</taxon>
        <taxon>Pseudanabaenaceae</taxon>
        <taxon>Limnothrix</taxon>
    </lineage>
</organism>
<keyword evidence="2" id="KW-0645">Protease</keyword>
<evidence type="ECO:0000256" key="4">
    <source>
        <dbReference type="ARBA" id="ARBA00023049"/>
    </source>
</evidence>
<dbReference type="InterPro" id="IPR036059">
    <property type="entry name" value="TldD/PmbA_sf"/>
</dbReference>
<dbReference type="Pfam" id="PF19289">
    <property type="entry name" value="PmbA_TldD_3rd"/>
    <property type="match status" value="1"/>
</dbReference>
<dbReference type="RefSeq" id="WP_190531816.1">
    <property type="nucleotide sequence ID" value="NZ_JAZAQF010000069.1"/>
</dbReference>
<dbReference type="InterPro" id="IPR002510">
    <property type="entry name" value="Metalloprtase-TldD/E_N"/>
</dbReference>
<comment type="caution">
    <text evidence="8">The sequence shown here is derived from an EMBL/GenBank/DDBJ whole genome shotgun (WGS) entry which is preliminary data.</text>
</comment>
<keyword evidence="9" id="KW-1185">Reference proteome</keyword>
<evidence type="ECO:0000259" key="6">
    <source>
        <dbReference type="Pfam" id="PF19289"/>
    </source>
</evidence>
<feature type="domain" description="Metalloprotease TldD/E central" evidence="7">
    <location>
        <begin position="153"/>
        <end position="248"/>
    </location>
</feature>
<dbReference type="Gene3D" id="3.30.2290.10">
    <property type="entry name" value="PmbA/TldD superfamily"/>
    <property type="match status" value="1"/>
</dbReference>
<dbReference type="InterPro" id="IPR035068">
    <property type="entry name" value="TldD/PmbA_N"/>
</dbReference>
<protein>
    <submittedName>
        <fullName evidence="8">TldD/PmbA family protein</fullName>
    </submittedName>
</protein>
<accession>A0ABW7CAK6</accession>
<comment type="similarity">
    <text evidence="1">Belongs to the peptidase U62 family.</text>
</comment>
<sequence length="489" mass="52955">MAPTLLLSRDVPELRYLPTVDRFDESWRSPLSTLLGWGRAAGADFVEFFLERSNYINCLAEDDAITSIAPRLATGAGVRVFRGHADCYVSTNDLTFAGLRSALEKALAILGLSLPGPNAYIPEVNLEPLRDYVATKGKDAWLGQCSSMKEMGEVLLAANDALAKQGSHVQSRRSSYFRDWQEVLVAASDGVFAHDIRLTQSVGSSLLCADGANRSSIGQRAGDASNPQFLRDWDYETFTSGIAESAGKMLYADYVESGNYPVVMANAFGGVIFHEACGHLLETTQVERKTTPFWDKKGEKIAHENLTAWDEGLSDNAFGTLDMDDEGMPVQRTLLIENGILKNFISDRAGFVKTGHPRTGSGRRQGYTFAAASRMRNTYIAPGEFSIDQLFGSIDRGIYCKRMGGGSVGPTGQFNFGVDEAYLIENGQLTKPLKGATLIGEAVEIMQKISMSSNDLALSPGFCGSVSGSVYVTVGQPHIKVDAITVGGR</sequence>
<dbReference type="Proteomes" id="UP001604335">
    <property type="component" value="Unassembled WGS sequence"/>
</dbReference>
<feature type="domain" description="Metalloprotease TldD/E C-terminal" evidence="6">
    <location>
        <begin position="257"/>
        <end position="488"/>
    </location>
</feature>
<dbReference type="InterPro" id="IPR045570">
    <property type="entry name" value="Metalloprtase-TldD/E_cen_dom"/>
</dbReference>
<reference evidence="9" key="1">
    <citation type="journal article" date="2024" name="Algal Res.">
        <title>Biochemical, toxicological and genomic investigation of a high-biomass producing Limnothrix strain isolated from Italian shallow drinking water reservoir.</title>
        <authorList>
            <person name="Simonazzi M."/>
            <person name="Shishido T.K."/>
            <person name="Delbaje E."/>
            <person name="Wahlsten M."/>
            <person name="Fewer D.P."/>
            <person name="Sivonen K."/>
            <person name="Pezzolesi L."/>
            <person name="Pistocchi R."/>
        </authorList>
    </citation>
    <scope>NUCLEOTIDE SEQUENCE [LARGE SCALE GENOMIC DNA]</scope>
    <source>
        <strain evidence="9">LRLZ20PSL1</strain>
    </source>
</reference>
<proteinExistence type="inferred from homology"/>
<feature type="domain" description="Metalloprotease TldD/E N-terminal" evidence="5">
    <location>
        <begin position="46"/>
        <end position="109"/>
    </location>
</feature>
<dbReference type="Pfam" id="PF19290">
    <property type="entry name" value="PmbA_TldD_2nd"/>
    <property type="match status" value="1"/>
</dbReference>
<dbReference type="SUPFAM" id="SSF111283">
    <property type="entry name" value="Putative modulator of DNA gyrase, PmbA/TldD"/>
    <property type="match status" value="1"/>
</dbReference>
<evidence type="ECO:0000256" key="3">
    <source>
        <dbReference type="ARBA" id="ARBA00022801"/>
    </source>
</evidence>
<evidence type="ECO:0000256" key="1">
    <source>
        <dbReference type="ARBA" id="ARBA00005836"/>
    </source>
</evidence>
<dbReference type="Pfam" id="PF01523">
    <property type="entry name" value="PmbA_TldD_1st"/>
    <property type="match status" value="1"/>
</dbReference>
<evidence type="ECO:0000259" key="5">
    <source>
        <dbReference type="Pfam" id="PF01523"/>
    </source>
</evidence>
<dbReference type="InterPro" id="IPR051463">
    <property type="entry name" value="Peptidase_U62_metallo"/>
</dbReference>
<dbReference type="InterPro" id="IPR045569">
    <property type="entry name" value="Metalloprtase-TldD/E_C"/>
</dbReference>
<evidence type="ECO:0000313" key="8">
    <source>
        <dbReference type="EMBL" id="MFG3818190.1"/>
    </source>
</evidence>